<evidence type="ECO:0000256" key="6">
    <source>
        <dbReference type="ARBA" id="ARBA00022833"/>
    </source>
</evidence>
<dbReference type="InterPro" id="IPR050628">
    <property type="entry name" value="SNF2_RAD54_helicase_TF"/>
</dbReference>
<dbReference type="PROSITE" id="PS50064">
    <property type="entry name" value="ZF_PARP_2"/>
    <property type="match status" value="1"/>
</dbReference>
<evidence type="ECO:0000256" key="4">
    <source>
        <dbReference type="ARBA" id="ARBA00022771"/>
    </source>
</evidence>
<feature type="domain" description="Helicase ATP-binding" evidence="12">
    <location>
        <begin position="314"/>
        <end position="506"/>
    </location>
</feature>
<evidence type="ECO:0000256" key="5">
    <source>
        <dbReference type="ARBA" id="ARBA00022801"/>
    </source>
</evidence>
<feature type="compositionally biased region" description="Pro residues" evidence="9">
    <location>
        <begin position="640"/>
        <end position="656"/>
    </location>
</feature>
<evidence type="ECO:0008006" key="15">
    <source>
        <dbReference type="Google" id="ProtNLM"/>
    </source>
</evidence>
<dbReference type="InterPro" id="IPR014001">
    <property type="entry name" value="Helicase_ATP-bd"/>
</dbReference>
<accession>A0ABQ7J5K0</accession>
<evidence type="ECO:0000259" key="10">
    <source>
        <dbReference type="PROSITE" id="PS50030"/>
    </source>
</evidence>
<dbReference type="EMBL" id="JADAQX010000837">
    <property type="protein sequence ID" value="KAF8819290.1"/>
    <property type="molecule type" value="Genomic_DNA"/>
</dbReference>
<dbReference type="SUPFAM" id="SSF52540">
    <property type="entry name" value="P-loop containing nucleoside triphosphate hydrolases"/>
    <property type="match status" value="1"/>
</dbReference>
<evidence type="ECO:0000256" key="3">
    <source>
        <dbReference type="ARBA" id="ARBA00022741"/>
    </source>
</evidence>
<evidence type="ECO:0000313" key="13">
    <source>
        <dbReference type="EMBL" id="KAF8819290.1"/>
    </source>
</evidence>
<feature type="compositionally biased region" description="Polar residues" evidence="9">
    <location>
        <begin position="181"/>
        <end position="198"/>
    </location>
</feature>
<keyword evidence="4" id="KW-0863">Zinc-finger</keyword>
<evidence type="ECO:0000256" key="8">
    <source>
        <dbReference type="ARBA" id="ARBA00023242"/>
    </source>
</evidence>
<dbReference type="InterPro" id="IPR038718">
    <property type="entry name" value="SNF2-like_sf"/>
</dbReference>
<dbReference type="Proteomes" id="UP000823046">
    <property type="component" value="Unassembled WGS sequence"/>
</dbReference>
<dbReference type="PANTHER" id="PTHR45626">
    <property type="entry name" value="TRANSCRIPTION TERMINATION FACTOR 2-RELATED"/>
    <property type="match status" value="1"/>
</dbReference>
<reference evidence="13 14" key="1">
    <citation type="journal article" date="2020" name="bioRxiv">
        <title>Metabolic contributions of an alphaproteobacterial endosymbiont in the apicomplexan Cardiosporidium cionae.</title>
        <authorList>
            <person name="Hunter E.S."/>
            <person name="Paight C.J."/>
            <person name="Lane C.E."/>
        </authorList>
    </citation>
    <scope>NUCLEOTIDE SEQUENCE [LARGE SCALE GENOMIC DNA]</scope>
    <source>
        <strain evidence="13">ESH_2018</strain>
    </source>
</reference>
<feature type="domain" description="UBA" evidence="10">
    <location>
        <begin position="548"/>
        <end position="576"/>
    </location>
</feature>
<gene>
    <name evidence="13" type="ORF">IE077_000116</name>
</gene>
<dbReference type="SMART" id="SM01336">
    <property type="entry name" value="zf-PARP"/>
    <property type="match status" value="1"/>
</dbReference>
<dbReference type="CDD" id="cd18008">
    <property type="entry name" value="DEXDc_SHPRH-like"/>
    <property type="match status" value="1"/>
</dbReference>
<evidence type="ECO:0000259" key="11">
    <source>
        <dbReference type="PROSITE" id="PS50064"/>
    </source>
</evidence>
<proteinExistence type="predicted"/>
<dbReference type="InterPro" id="IPR027417">
    <property type="entry name" value="P-loop_NTPase"/>
</dbReference>
<dbReference type="SMART" id="SM00487">
    <property type="entry name" value="DEXDc"/>
    <property type="match status" value="1"/>
</dbReference>
<feature type="domain" description="PARP-type" evidence="11">
    <location>
        <begin position="61"/>
        <end position="109"/>
    </location>
</feature>
<dbReference type="Pfam" id="PF00176">
    <property type="entry name" value="SNF2-rel_dom"/>
    <property type="match status" value="1"/>
</dbReference>
<dbReference type="Gene3D" id="3.40.50.10810">
    <property type="entry name" value="Tandem AAA-ATPase domain"/>
    <property type="match status" value="1"/>
</dbReference>
<dbReference type="InterPro" id="IPR036957">
    <property type="entry name" value="Znf_PARP_sf"/>
</dbReference>
<keyword evidence="5" id="KW-0378">Hydrolase</keyword>
<feature type="region of interest" description="Disordered" evidence="9">
    <location>
        <begin position="170"/>
        <end position="216"/>
    </location>
</feature>
<keyword evidence="3" id="KW-0547">Nucleotide-binding</keyword>
<dbReference type="InterPro" id="IPR000330">
    <property type="entry name" value="SNF2_N"/>
</dbReference>
<dbReference type="Gene3D" id="1.10.8.10">
    <property type="entry name" value="DNA helicase RuvA subunit, C-terminal domain"/>
    <property type="match status" value="1"/>
</dbReference>
<keyword evidence="14" id="KW-1185">Reference proteome</keyword>
<evidence type="ECO:0000256" key="2">
    <source>
        <dbReference type="ARBA" id="ARBA00022723"/>
    </source>
</evidence>
<dbReference type="PROSITE" id="PS51192">
    <property type="entry name" value="HELICASE_ATP_BIND_1"/>
    <property type="match status" value="1"/>
</dbReference>
<keyword evidence="2" id="KW-0479">Metal-binding</keyword>
<dbReference type="InterPro" id="IPR001510">
    <property type="entry name" value="Znf_PARP"/>
</dbReference>
<dbReference type="CDD" id="cd14270">
    <property type="entry name" value="UBA"/>
    <property type="match status" value="1"/>
</dbReference>
<dbReference type="InterPro" id="IPR015940">
    <property type="entry name" value="UBA"/>
</dbReference>
<protein>
    <recommendedName>
        <fullName evidence="15">Helicase ATP-binding domain-containing protein</fullName>
    </recommendedName>
</protein>
<comment type="caution">
    <text evidence="13">The sequence shown here is derived from an EMBL/GenBank/DDBJ whole genome shotgun (WGS) entry which is preliminary data.</text>
</comment>
<keyword evidence="8" id="KW-0539">Nucleus</keyword>
<keyword evidence="7" id="KW-0067">ATP-binding</keyword>
<keyword evidence="6" id="KW-0862">Zinc</keyword>
<comment type="subcellular location">
    <subcellularLocation>
        <location evidence="1">Nucleus</location>
    </subcellularLocation>
</comment>
<feature type="compositionally biased region" description="Pro residues" evidence="9">
    <location>
        <begin position="611"/>
        <end position="631"/>
    </location>
</feature>
<organism evidence="13 14">
    <name type="scientific">Cardiosporidium cionae</name>
    <dbReference type="NCBI Taxonomy" id="476202"/>
    <lineage>
        <taxon>Eukaryota</taxon>
        <taxon>Sar</taxon>
        <taxon>Alveolata</taxon>
        <taxon>Apicomplexa</taxon>
        <taxon>Aconoidasida</taxon>
        <taxon>Nephromycida</taxon>
        <taxon>Cardiosporidium</taxon>
    </lineage>
</organism>
<feature type="region of interest" description="Disordered" evidence="9">
    <location>
        <begin position="611"/>
        <end position="662"/>
    </location>
</feature>
<dbReference type="PROSITE" id="PS50030">
    <property type="entry name" value="UBA"/>
    <property type="match status" value="1"/>
</dbReference>
<evidence type="ECO:0000313" key="14">
    <source>
        <dbReference type="Proteomes" id="UP000823046"/>
    </source>
</evidence>
<evidence type="ECO:0000259" key="12">
    <source>
        <dbReference type="PROSITE" id="PS51192"/>
    </source>
</evidence>
<name>A0ABQ7J5K0_9APIC</name>
<evidence type="ECO:0000256" key="1">
    <source>
        <dbReference type="ARBA" id="ARBA00004123"/>
    </source>
</evidence>
<sequence>MSLSSRSSPSLLQAWFENHSENLPPPALECKLDPENCVWIPKDKLKQLDCAVRQRLVEVPLLAQVAASGSSICRVCGLKIPRYDLRIGRPLKDPRGDYGVISSWIHIGCARKTIFLALHYLQAKKNSNTTAESWMISSKKRKGKRFLSYAESPAPIVDLSTDNTSVVPSNCTDLTHHDSPVKSNTPANSISGVSNSEEVGTEGNAPPSFSFSHPILKPTEDTKSGISVSHVYVNTPTEFESIFFGYETLSEEHKTQVQAMCKPPTQEEIEKEINKPKDLDEMVKRVLVEQYKPPPEILIPMLPFQKEGLAWMCHQEDSEFKGGILADEMGMGKTLQMISLLLARRMKRGLRTKEGSLQGASLVVAPLAAILQWKNEIERFTKLNSLKVIVYHGNYRDSFMKELQKYDVVITTYSTLEADYRRVTNKQKIYCQYCNRLFLRDKLLFHQTYYCGPEAEKTAKQNLTKQKHKAAASKAMKTLKIIDSTAPLLPTPANVYREILKAANREEMLDKGIYSVRFKGRGRIQEDLEAAVQPNSPSSETSSVEIIEMKKNAKVEHLMEMGFPEDEAKQTLTKTGEIFSFFLFFFSLFSFHLIFPPLLFSSHLPSPSLPSPSLPSPSLPSPSLPSLPSPSLPSASLPSPSLPSPSLPSPSFPSPSLPSSSLHHLFDVSTAF</sequence>
<dbReference type="SUPFAM" id="SSF57716">
    <property type="entry name" value="Glucocorticoid receptor-like (DNA-binding domain)"/>
    <property type="match status" value="1"/>
</dbReference>
<evidence type="ECO:0000256" key="9">
    <source>
        <dbReference type="SAM" id="MobiDB-lite"/>
    </source>
</evidence>
<dbReference type="Gene3D" id="3.30.1740.10">
    <property type="entry name" value="Zinc finger, PARP-type"/>
    <property type="match status" value="1"/>
</dbReference>
<evidence type="ECO:0000256" key="7">
    <source>
        <dbReference type="ARBA" id="ARBA00022840"/>
    </source>
</evidence>
<dbReference type="PANTHER" id="PTHR45626:SF12">
    <property type="entry name" value="DNA REPAIR PROTEIN RAD16"/>
    <property type="match status" value="1"/>
</dbReference>